<sequence length="119" mass="12935">MGPAACLIICSAKRPPTGVVKKFGERVTTQVSPSSSYRGSKLRGYLQIALMLLLNGTHSVHEKHDRSVNVEFMFARIQSSIPESFLFTKLKKKMPSGATGVKPDTGLRAKWSSASALGR</sequence>
<dbReference type="AlphaFoldDB" id="A0A4Y2SB73"/>
<accession>A0A4Y2SB73</accession>
<evidence type="ECO:0000256" key="1">
    <source>
        <dbReference type="SAM" id="MobiDB-lite"/>
    </source>
</evidence>
<feature type="region of interest" description="Disordered" evidence="1">
    <location>
        <begin position="95"/>
        <end position="119"/>
    </location>
</feature>
<reference evidence="2 3" key="1">
    <citation type="journal article" date="2019" name="Sci. Rep.">
        <title>Orb-weaving spider Araneus ventricosus genome elucidates the spidroin gene catalogue.</title>
        <authorList>
            <person name="Kono N."/>
            <person name="Nakamura H."/>
            <person name="Ohtoshi R."/>
            <person name="Moran D.A.P."/>
            <person name="Shinohara A."/>
            <person name="Yoshida Y."/>
            <person name="Fujiwara M."/>
            <person name="Mori M."/>
            <person name="Tomita M."/>
            <person name="Arakawa K."/>
        </authorList>
    </citation>
    <scope>NUCLEOTIDE SEQUENCE [LARGE SCALE GENOMIC DNA]</scope>
</reference>
<evidence type="ECO:0000313" key="2">
    <source>
        <dbReference type="EMBL" id="GBN85494.1"/>
    </source>
</evidence>
<protein>
    <submittedName>
        <fullName evidence="2">Uncharacterized protein</fullName>
    </submittedName>
</protein>
<dbReference type="Proteomes" id="UP000499080">
    <property type="component" value="Unassembled WGS sequence"/>
</dbReference>
<name>A0A4Y2SB73_ARAVE</name>
<evidence type="ECO:0000313" key="3">
    <source>
        <dbReference type="Proteomes" id="UP000499080"/>
    </source>
</evidence>
<gene>
    <name evidence="2" type="ORF">AVEN_139463_1</name>
</gene>
<proteinExistence type="predicted"/>
<dbReference type="EMBL" id="BGPR01020802">
    <property type="protein sequence ID" value="GBN85494.1"/>
    <property type="molecule type" value="Genomic_DNA"/>
</dbReference>
<keyword evidence="3" id="KW-1185">Reference proteome</keyword>
<comment type="caution">
    <text evidence="2">The sequence shown here is derived from an EMBL/GenBank/DDBJ whole genome shotgun (WGS) entry which is preliminary data.</text>
</comment>
<organism evidence="2 3">
    <name type="scientific">Araneus ventricosus</name>
    <name type="common">Orbweaver spider</name>
    <name type="synonym">Epeira ventricosa</name>
    <dbReference type="NCBI Taxonomy" id="182803"/>
    <lineage>
        <taxon>Eukaryota</taxon>
        <taxon>Metazoa</taxon>
        <taxon>Ecdysozoa</taxon>
        <taxon>Arthropoda</taxon>
        <taxon>Chelicerata</taxon>
        <taxon>Arachnida</taxon>
        <taxon>Araneae</taxon>
        <taxon>Araneomorphae</taxon>
        <taxon>Entelegynae</taxon>
        <taxon>Araneoidea</taxon>
        <taxon>Araneidae</taxon>
        <taxon>Araneus</taxon>
    </lineage>
</organism>